<dbReference type="RefSeq" id="WP_251491978.1">
    <property type="nucleotide sequence ID" value="NZ_CAJSLV010000059.1"/>
</dbReference>
<evidence type="ECO:0000259" key="2">
    <source>
        <dbReference type="Pfam" id="PF25547"/>
    </source>
</evidence>
<dbReference type="Proteomes" id="UP001152519">
    <property type="component" value="Unassembled WGS sequence"/>
</dbReference>
<protein>
    <recommendedName>
        <fullName evidence="2">Outer membrane channel protein CpnT-like N-terminal domain-containing protein</fullName>
    </recommendedName>
</protein>
<feature type="domain" description="Outer membrane channel protein CpnT-like N-terminal" evidence="2">
    <location>
        <begin position="11"/>
        <end position="144"/>
    </location>
</feature>
<dbReference type="Pfam" id="PF25547">
    <property type="entry name" value="WXG100_2"/>
    <property type="match status" value="1"/>
</dbReference>
<keyword evidence="4" id="KW-1185">Reference proteome</keyword>
<dbReference type="EMBL" id="CAJSLV010000059">
    <property type="protein sequence ID" value="CAG6395083.1"/>
    <property type="molecule type" value="Genomic_DNA"/>
</dbReference>
<sequence length="425" mass="44260">MSVADEAKKIVMKLTGMWWPDADEGGLRDAATAWRTFADDVETLTAAANTTARTLIENNTGKAISAFDDPFWRRYYYGNRGWLQDMIDGARDLATALDQYADSVHSAVKQLEHELEIVGGTIVAGTALAFFTFGISEGAAAAATAEVLELSAALGVTVSAEVAAIIGTTLATAAIAGVESITVDLAVTQPIAMATGESSGLHLDEATDAALYGAVFGGGVGAAGSTIKTVAQNGGLQGLLDSLHLPDFQPGLALPSGPAASLDDLGMLMRTGAGGAGPGKGPFPVSESVKGPAKGKSLRLPNKRHTISGAASGNVDEENTVILRGYEQQVNQDIAEIAAGRAKFDKDTNLYEINGRTYRVKDTGTVFPCSGTGLVELDRNEYAALQEIAKAKGNAESVQAFVRAPRFINNPDAILKAQAVYDGTY</sequence>
<dbReference type="InterPro" id="IPR057746">
    <property type="entry name" value="CpnT-like_N"/>
</dbReference>
<name>A0A9W4DX18_9ACTN</name>
<feature type="region of interest" description="Disordered" evidence="1">
    <location>
        <begin position="276"/>
        <end position="298"/>
    </location>
</feature>
<evidence type="ECO:0000256" key="1">
    <source>
        <dbReference type="SAM" id="MobiDB-lite"/>
    </source>
</evidence>
<dbReference type="AlphaFoldDB" id="A0A9W4DX18"/>
<organism evidence="3 4">
    <name type="scientific">Actinacidiphila cocklensis</name>
    <dbReference type="NCBI Taxonomy" id="887465"/>
    <lineage>
        <taxon>Bacteria</taxon>
        <taxon>Bacillati</taxon>
        <taxon>Actinomycetota</taxon>
        <taxon>Actinomycetes</taxon>
        <taxon>Kitasatosporales</taxon>
        <taxon>Streptomycetaceae</taxon>
        <taxon>Actinacidiphila</taxon>
    </lineage>
</organism>
<accession>A0A9W4DX18</accession>
<proteinExistence type="predicted"/>
<comment type="caution">
    <text evidence="3">The sequence shown here is derived from an EMBL/GenBank/DDBJ whole genome shotgun (WGS) entry which is preliminary data.</text>
</comment>
<reference evidence="3" key="1">
    <citation type="submission" date="2021-05" db="EMBL/GenBank/DDBJ databases">
        <authorList>
            <person name="Arsene-Ploetze F."/>
        </authorList>
    </citation>
    <scope>NUCLEOTIDE SEQUENCE</scope>
    <source>
        <strain evidence="3">DSM 42138</strain>
    </source>
</reference>
<evidence type="ECO:0000313" key="4">
    <source>
        <dbReference type="Proteomes" id="UP001152519"/>
    </source>
</evidence>
<gene>
    <name evidence="3" type="ORF">SCOCK_30316</name>
</gene>
<evidence type="ECO:0000313" key="3">
    <source>
        <dbReference type="EMBL" id="CAG6395083.1"/>
    </source>
</evidence>